<reference evidence="2 3" key="1">
    <citation type="submission" date="2017-01" db="EMBL/GenBank/DDBJ databases">
        <title>Genome Analysis of Deinococcus marmoris KOPRI26562.</title>
        <authorList>
            <person name="Kim J.H."/>
            <person name="Oh H.-M."/>
        </authorList>
    </citation>
    <scope>NUCLEOTIDE SEQUENCE [LARGE SCALE GENOMIC DNA]</scope>
    <source>
        <strain evidence="2 3">KOPRI26562</strain>
    </source>
</reference>
<feature type="domain" description="SGNH hydrolase-type esterase" evidence="1">
    <location>
        <begin position="13"/>
        <end position="196"/>
    </location>
</feature>
<dbReference type="GO" id="GO:0006629">
    <property type="term" value="P:lipid metabolic process"/>
    <property type="evidence" value="ECO:0007669"/>
    <property type="project" value="InterPro"/>
</dbReference>
<dbReference type="Proteomes" id="UP000186607">
    <property type="component" value="Unassembled WGS sequence"/>
</dbReference>
<dbReference type="RefSeq" id="WP_075831730.1">
    <property type="nucleotide sequence ID" value="NZ_MSTI01000066.1"/>
</dbReference>
<dbReference type="SUPFAM" id="SSF52266">
    <property type="entry name" value="SGNH hydrolase"/>
    <property type="match status" value="1"/>
</dbReference>
<dbReference type="InterPro" id="IPR013830">
    <property type="entry name" value="SGNH_hydro"/>
</dbReference>
<comment type="caution">
    <text evidence="2">The sequence shown here is derived from an EMBL/GenBank/DDBJ whole genome shotgun (WGS) entry which is preliminary data.</text>
</comment>
<gene>
    <name evidence="2" type="ORF">BOO71_0005602</name>
</gene>
<evidence type="ECO:0000313" key="2">
    <source>
        <dbReference type="EMBL" id="OLV18487.1"/>
    </source>
</evidence>
<proteinExistence type="predicted"/>
<dbReference type="EMBL" id="MSTI01000066">
    <property type="protein sequence ID" value="OLV18487.1"/>
    <property type="molecule type" value="Genomic_DNA"/>
</dbReference>
<dbReference type="AlphaFoldDB" id="A0A1U7NZZ0"/>
<dbReference type="Pfam" id="PF13472">
    <property type="entry name" value="Lipase_GDSL_2"/>
    <property type="match status" value="1"/>
</dbReference>
<protein>
    <submittedName>
        <fullName evidence="2">Lipase/acylhydrolase family protein</fullName>
    </submittedName>
</protein>
<dbReference type="PANTHER" id="PTHR30383:SF5">
    <property type="entry name" value="SGNH HYDROLASE-TYPE ESTERASE DOMAIN-CONTAINING PROTEIN"/>
    <property type="match status" value="1"/>
</dbReference>
<evidence type="ECO:0000313" key="3">
    <source>
        <dbReference type="Proteomes" id="UP000186607"/>
    </source>
</evidence>
<dbReference type="PANTHER" id="PTHR30383">
    <property type="entry name" value="THIOESTERASE 1/PROTEASE 1/LYSOPHOSPHOLIPASE L1"/>
    <property type="match status" value="1"/>
</dbReference>
<dbReference type="GO" id="GO:0004622">
    <property type="term" value="F:phosphatidylcholine lysophospholipase activity"/>
    <property type="evidence" value="ECO:0007669"/>
    <property type="project" value="TreeGrafter"/>
</dbReference>
<dbReference type="eggNOG" id="COG2755">
    <property type="taxonomic scope" value="Bacteria"/>
</dbReference>
<dbReference type="CDD" id="cd01834">
    <property type="entry name" value="SGNH_hydrolase_like_2"/>
    <property type="match status" value="1"/>
</dbReference>
<accession>A0A1U7NZZ0</accession>
<dbReference type="PROSITE" id="PS01098">
    <property type="entry name" value="LIPASE_GDSL_SER"/>
    <property type="match status" value="1"/>
</dbReference>
<dbReference type="STRING" id="249408.BOO71_0005602"/>
<keyword evidence="3" id="KW-1185">Reference proteome</keyword>
<keyword evidence="2" id="KW-0378">Hydrolase</keyword>
<dbReference type="InterPro" id="IPR036514">
    <property type="entry name" value="SGNH_hydro_sf"/>
</dbReference>
<organism evidence="2 3">
    <name type="scientific">Deinococcus marmoris</name>
    <dbReference type="NCBI Taxonomy" id="249408"/>
    <lineage>
        <taxon>Bacteria</taxon>
        <taxon>Thermotogati</taxon>
        <taxon>Deinococcota</taxon>
        <taxon>Deinococci</taxon>
        <taxon>Deinococcales</taxon>
        <taxon>Deinococcaceae</taxon>
        <taxon>Deinococcus</taxon>
    </lineage>
</organism>
<dbReference type="InterPro" id="IPR051532">
    <property type="entry name" value="Ester_Hydrolysis_Enzymes"/>
</dbReference>
<dbReference type="OrthoDB" id="9794725at2"/>
<sequence>MNTELKADQKIVFIGDSITDAGRTGSGSEYGEGYVSRVRELLLARHPERHLTVVNRGVSGDTVRHLAQRWERDALAERPDWLSVKIGVNDVWRMFNAQPDEAVPADEYAATLRELLGRAADAGSRIVLVTPFLIEPDRADPMRVMVEQYAAIVAQLAGEFGAPLVNLQSAFDAACEVTPPQMWAHDRVHPTPVGHTLIALEWLRSMRISL</sequence>
<name>A0A1U7NZZ0_9DEIO</name>
<dbReference type="InterPro" id="IPR008265">
    <property type="entry name" value="Lipase_GDSL_AS"/>
</dbReference>
<evidence type="ECO:0000259" key="1">
    <source>
        <dbReference type="Pfam" id="PF13472"/>
    </source>
</evidence>
<dbReference type="Gene3D" id="3.40.50.1110">
    <property type="entry name" value="SGNH hydrolase"/>
    <property type="match status" value="1"/>
</dbReference>